<accession>U4T7G4</accession>
<gene>
    <name evidence="1" type="ORF">M917_2015</name>
</gene>
<name>U4T7G4_9GAMM</name>
<proteinExistence type="predicted"/>
<organism evidence="1 2">
    <name type="scientific">Psychrobacter aquaticus CMS 56</name>
    <dbReference type="NCBI Taxonomy" id="1354303"/>
    <lineage>
        <taxon>Bacteria</taxon>
        <taxon>Pseudomonadati</taxon>
        <taxon>Pseudomonadota</taxon>
        <taxon>Gammaproteobacteria</taxon>
        <taxon>Moraxellales</taxon>
        <taxon>Moraxellaceae</taxon>
        <taxon>Psychrobacter</taxon>
    </lineage>
</organism>
<dbReference type="EMBL" id="AUSW01000034">
    <property type="protein sequence ID" value="ERL54669.1"/>
    <property type="molecule type" value="Genomic_DNA"/>
</dbReference>
<keyword evidence="2" id="KW-1185">Reference proteome</keyword>
<dbReference type="Proteomes" id="UP000016761">
    <property type="component" value="Unassembled WGS sequence"/>
</dbReference>
<evidence type="ECO:0000313" key="2">
    <source>
        <dbReference type="Proteomes" id="UP000016761"/>
    </source>
</evidence>
<evidence type="ECO:0000313" key="1">
    <source>
        <dbReference type="EMBL" id="ERL54669.1"/>
    </source>
</evidence>
<comment type="caution">
    <text evidence="1">The sequence shown here is derived from an EMBL/GenBank/DDBJ whole genome shotgun (WGS) entry which is preliminary data.</text>
</comment>
<reference evidence="1 2" key="1">
    <citation type="journal article" date="2013" name="Genome Announc.">
        <title>Draft Genome Sequence of Psychrobacter aquaticus Strain CMS 56T, Isolated from a Cyanobacterial Mat Sample Collected from Water Bodies in the McMurdo Dry Valley Region of Antarctica.</title>
        <authorList>
            <person name="Reddy G.S."/>
            <person name="Ara S."/>
            <person name="Singh A."/>
            <person name="Kumar Pinnaka A."/>
            <person name="Shivaji S."/>
        </authorList>
    </citation>
    <scope>NUCLEOTIDE SEQUENCE [LARGE SCALE GENOMIC DNA]</scope>
    <source>
        <strain evidence="1 2">CMS 56</strain>
    </source>
</reference>
<protein>
    <submittedName>
        <fullName evidence="1">Uncharacterized protein</fullName>
    </submittedName>
</protein>
<dbReference type="STRING" id="1354303.M917_2015"/>
<sequence length="75" mass="8268">MGNKPASTRNNNDLPLPDAPVKTVICPDNNLPLIPFINAFLERDKSLSLMSSFFILLSHLWAVLDKSGVVVEGKF</sequence>
<dbReference type="AlphaFoldDB" id="U4T7G4"/>